<dbReference type="FunFam" id="1.25.40.10:FF:000688">
    <property type="entry name" value="Pentatricopeptide repeat-containing protein"/>
    <property type="match status" value="1"/>
</dbReference>
<feature type="repeat" description="PPR" evidence="2">
    <location>
        <begin position="72"/>
        <end position="102"/>
    </location>
</feature>
<dbReference type="Pfam" id="PF01535">
    <property type="entry name" value="PPR"/>
    <property type="match status" value="2"/>
</dbReference>
<dbReference type="PANTHER" id="PTHR47926:SF343">
    <property type="entry name" value="PENTACOTRIPEPTIDE-REPEAT REGION OF PRORP DOMAIN-CONTAINING PROTEIN"/>
    <property type="match status" value="1"/>
</dbReference>
<dbReference type="InterPro" id="IPR002885">
    <property type="entry name" value="PPR_rpt"/>
</dbReference>
<dbReference type="GO" id="GO:0009451">
    <property type="term" value="P:RNA modification"/>
    <property type="evidence" value="ECO:0007669"/>
    <property type="project" value="InterPro"/>
</dbReference>
<reference evidence="4" key="1">
    <citation type="journal article" date="2013" name="Nat. Genet.">
        <title>The Capsella rubella genome and the genomic consequences of rapid mating system evolution.</title>
        <authorList>
            <person name="Slotte T."/>
            <person name="Hazzouri K.M."/>
            <person name="Agren J.A."/>
            <person name="Koenig D."/>
            <person name="Maumus F."/>
            <person name="Guo Y.L."/>
            <person name="Steige K."/>
            <person name="Platts A.E."/>
            <person name="Escobar J.S."/>
            <person name="Newman L.K."/>
            <person name="Wang W."/>
            <person name="Mandakova T."/>
            <person name="Vello E."/>
            <person name="Smith L.M."/>
            <person name="Henz S.R."/>
            <person name="Steffen J."/>
            <person name="Takuno S."/>
            <person name="Brandvain Y."/>
            <person name="Coop G."/>
            <person name="Andolfatto P."/>
            <person name="Hu T.T."/>
            <person name="Blanchette M."/>
            <person name="Clark R.M."/>
            <person name="Quesneville H."/>
            <person name="Nordborg M."/>
            <person name="Gaut B.S."/>
            <person name="Lysak M.A."/>
            <person name="Jenkins J."/>
            <person name="Grimwood J."/>
            <person name="Chapman J."/>
            <person name="Prochnik S."/>
            <person name="Shu S."/>
            <person name="Rokhsar D."/>
            <person name="Schmutz J."/>
            <person name="Weigel D."/>
            <person name="Wright S.I."/>
        </authorList>
    </citation>
    <scope>NUCLEOTIDE SEQUENCE [LARGE SCALE GENOMIC DNA]</scope>
    <source>
        <strain evidence="4">cv. Monte Gargano</strain>
    </source>
</reference>
<sequence length="770" mass="85968">MRSGGGNRYFVNLLRCCREERSKLSGKVIHGFIVRTGLNTDTYISNRLLDLYIECGDGDYARKVFYGMSLRDVYSWNAFLTFRCKVGDLEEVCEVFDGMPERDVVSWNNLISVLVRKGLDEEALAVYERMVSDGFLPSRFTLASVLSACSKVRDGVFGMKCHGAAVKTGLDKNMFVGNALLSMYAKCGLMMDYGVRVFEFLVETNAVSFTVVISGLARENKVLEAFEMFRSMCQKGIQVDSVCLSNILSISTPREGCDSPSEIFCNVLGTQVHSLALRLGFVGDLHLNNSLLEIYAKNKDMHGAELVFAEMPDVNVVSWNIMIAGFGQEYQSDKSIEYLKRMRDSGVEPNEVTYICVLGACFRSGDVEASKRIFSSIPHPSVRAWNAMLSGYSNYEHYQEAINNFRQMQFQNLKPDRTTLSVILSSCARLRFLEGGKQIHGIAIRTKISKNSHIVSGLIAVYSECEKIEISESVFDDCNTELDIACWNSMISGLSRNTLDTKALMLFKRMQQTGVLFPNETSYAIVLGSCSRLCSLVNGRQFHGHVVKSGYVSDSFVEAALTDMYCKCGEIDSARLFFDTVTRKNTVIWNEMIHGYAHNGRGDEAVDLYREMISAGKKPDGITFVSVLTACSHSGLVDTGLEILSSMQRDHKVEPELDHYICTVDCLGRAGRLEDAETLAEATPYKSSPVLWEILLSSCRVHGDVRLARRVAEKLMRLDPQNSAAYVLLSNTYSSVRQWDAAAALQGLINKNRVHKTPGHSWITYDNALD</sequence>
<dbReference type="eggNOG" id="KOG4197">
    <property type="taxonomic scope" value="Eukaryota"/>
</dbReference>
<feature type="repeat" description="PPR" evidence="2">
    <location>
        <begin position="315"/>
        <end position="349"/>
    </location>
</feature>
<feature type="repeat" description="PPR" evidence="2">
    <location>
        <begin position="585"/>
        <end position="619"/>
    </location>
</feature>
<dbReference type="SUPFAM" id="SSF48452">
    <property type="entry name" value="TPR-like"/>
    <property type="match status" value="1"/>
</dbReference>
<evidence type="ECO:0008006" key="5">
    <source>
        <dbReference type="Google" id="ProtNLM"/>
    </source>
</evidence>
<protein>
    <recommendedName>
        <fullName evidence="5">Pentacotripeptide-repeat region of PRORP domain-containing protein</fullName>
    </recommendedName>
</protein>
<evidence type="ECO:0000256" key="2">
    <source>
        <dbReference type="PROSITE-ProRule" id="PRU00708"/>
    </source>
</evidence>
<dbReference type="FunFam" id="1.25.40.10:FF:000782">
    <property type="entry name" value="Pentatricopeptide repeat-containing protein"/>
    <property type="match status" value="1"/>
</dbReference>
<organism evidence="3 4">
    <name type="scientific">Capsella rubella</name>
    <dbReference type="NCBI Taxonomy" id="81985"/>
    <lineage>
        <taxon>Eukaryota</taxon>
        <taxon>Viridiplantae</taxon>
        <taxon>Streptophyta</taxon>
        <taxon>Embryophyta</taxon>
        <taxon>Tracheophyta</taxon>
        <taxon>Spermatophyta</taxon>
        <taxon>Magnoliopsida</taxon>
        <taxon>eudicotyledons</taxon>
        <taxon>Gunneridae</taxon>
        <taxon>Pentapetalae</taxon>
        <taxon>rosids</taxon>
        <taxon>malvids</taxon>
        <taxon>Brassicales</taxon>
        <taxon>Brassicaceae</taxon>
        <taxon>Camelineae</taxon>
        <taxon>Capsella</taxon>
    </lineage>
</organism>
<dbReference type="GO" id="GO:0003723">
    <property type="term" value="F:RNA binding"/>
    <property type="evidence" value="ECO:0007669"/>
    <property type="project" value="InterPro"/>
</dbReference>
<dbReference type="KEGG" id="crb:17878486"/>
<dbReference type="FunFam" id="1.25.40.10:FF:000442">
    <property type="entry name" value="Pentatricopeptide repeat-containing protein At3g49710"/>
    <property type="match status" value="1"/>
</dbReference>
<evidence type="ECO:0000313" key="3">
    <source>
        <dbReference type="EMBL" id="EOA18794.1"/>
    </source>
</evidence>
<gene>
    <name evidence="3" type="ORF">CARUB_v10007408mg</name>
</gene>
<accession>R0GPI8</accession>
<dbReference type="EMBL" id="KB870811">
    <property type="protein sequence ID" value="EOA18794.1"/>
    <property type="molecule type" value="Genomic_DNA"/>
</dbReference>
<feature type="repeat" description="PPR" evidence="2">
    <location>
        <begin position="205"/>
        <end position="239"/>
    </location>
</feature>
<keyword evidence="1" id="KW-0677">Repeat</keyword>
<dbReference type="Gene3D" id="1.25.40.10">
    <property type="entry name" value="Tetratricopeptide repeat domain"/>
    <property type="match status" value="6"/>
</dbReference>
<dbReference type="PROSITE" id="PS51375">
    <property type="entry name" value="PPR"/>
    <property type="match status" value="7"/>
</dbReference>
<dbReference type="OrthoDB" id="185373at2759"/>
<dbReference type="Pfam" id="PF20431">
    <property type="entry name" value="E_motif"/>
    <property type="match status" value="1"/>
</dbReference>
<dbReference type="PANTHER" id="PTHR47926">
    <property type="entry name" value="PENTATRICOPEPTIDE REPEAT-CONTAINING PROTEIN"/>
    <property type="match status" value="1"/>
</dbReference>
<dbReference type="InterPro" id="IPR011990">
    <property type="entry name" value="TPR-like_helical_dom_sf"/>
</dbReference>
<dbReference type="Pfam" id="PF13041">
    <property type="entry name" value="PPR_2"/>
    <property type="match status" value="5"/>
</dbReference>
<dbReference type="AlphaFoldDB" id="R0GPI8"/>
<dbReference type="FunFam" id="1.25.40.10:FF:000090">
    <property type="entry name" value="Pentatricopeptide repeat-containing protein, chloroplastic"/>
    <property type="match status" value="1"/>
</dbReference>
<proteinExistence type="predicted"/>
<evidence type="ECO:0000256" key="1">
    <source>
        <dbReference type="ARBA" id="ARBA00022737"/>
    </source>
</evidence>
<dbReference type="InterPro" id="IPR046848">
    <property type="entry name" value="E_motif"/>
</dbReference>
<dbReference type="NCBIfam" id="TIGR00756">
    <property type="entry name" value="PPR"/>
    <property type="match status" value="7"/>
</dbReference>
<feature type="repeat" description="PPR" evidence="2">
    <location>
        <begin position="381"/>
        <end position="415"/>
    </location>
</feature>
<dbReference type="InterPro" id="IPR046960">
    <property type="entry name" value="PPR_At4g14850-like_plant"/>
</dbReference>
<feature type="repeat" description="PPR" evidence="2">
    <location>
        <begin position="483"/>
        <end position="517"/>
    </location>
</feature>
<evidence type="ECO:0000313" key="4">
    <source>
        <dbReference type="Proteomes" id="UP000029121"/>
    </source>
</evidence>
<dbReference type="Proteomes" id="UP000029121">
    <property type="component" value="Unassembled WGS sequence"/>
</dbReference>
<feature type="repeat" description="PPR" evidence="2">
    <location>
        <begin position="103"/>
        <end position="137"/>
    </location>
</feature>
<name>R0GPI8_9BRAS</name>
<keyword evidence="4" id="KW-1185">Reference proteome</keyword>